<dbReference type="Proteomes" id="UP000183832">
    <property type="component" value="Unassembled WGS sequence"/>
</dbReference>
<accession>A0A1J1IGP7</accession>
<sequence>MELNIEGKLYKILHHTRLPHTLRIQEKKNTIRTLSLYCVSWLALHLSLGDRSQAFKRHCE</sequence>
<organism evidence="1 2">
    <name type="scientific">Clunio marinus</name>
    <dbReference type="NCBI Taxonomy" id="568069"/>
    <lineage>
        <taxon>Eukaryota</taxon>
        <taxon>Metazoa</taxon>
        <taxon>Ecdysozoa</taxon>
        <taxon>Arthropoda</taxon>
        <taxon>Hexapoda</taxon>
        <taxon>Insecta</taxon>
        <taxon>Pterygota</taxon>
        <taxon>Neoptera</taxon>
        <taxon>Endopterygota</taxon>
        <taxon>Diptera</taxon>
        <taxon>Nematocera</taxon>
        <taxon>Chironomoidea</taxon>
        <taxon>Chironomidae</taxon>
        <taxon>Clunio</taxon>
    </lineage>
</organism>
<dbReference type="EMBL" id="CVRI01000048">
    <property type="protein sequence ID" value="CRK98716.1"/>
    <property type="molecule type" value="Genomic_DNA"/>
</dbReference>
<protein>
    <submittedName>
        <fullName evidence="1">CLUMA_CG012337, isoform A</fullName>
    </submittedName>
</protein>
<evidence type="ECO:0000313" key="1">
    <source>
        <dbReference type="EMBL" id="CRK98716.1"/>
    </source>
</evidence>
<evidence type="ECO:0000313" key="2">
    <source>
        <dbReference type="Proteomes" id="UP000183832"/>
    </source>
</evidence>
<proteinExistence type="predicted"/>
<gene>
    <name evidence="1" type="ORF">CLUMA_CG012337</name>
</gene>
<name>A0A1J1IGP7_9DIPT</name>
<keyword evidence="2" id="KW-1185">Reference proteome</keyword>
<dbReference type="AlphaFoldDB" id="A0A1J1IGP7"/>
<reference evidence="1 2" key="1">
    <citation type="submission" date="2015-04" db="EMBL/GenBank/DDBJ databases">
        <authorList>
            <person name="Syromyatnikov M.Y."/>
            <person name="Popov V.N."/>
        </authorList>
    </citation>
    <scope>NUCLEOTIDE SEQUENCE [LARGE SCALE GENOMIC DNA]</scope>
</reference>